<evidence type="ECO:0000256" key="4">
    <source>
        <dbReference type="ARBA" id="ARBA00022807"/>
    </source>
</evidence>
<feature type="region of interest" description="Disordered" evidence="5">
    <location>
        <begin position="265"/>
        <end position="328"/>
    </location>
</feature>
<dbReference type="EMBL" id="BAAANJ010000009">
    <property type="protein sequence ID" value="GAA1815431.1"/>
    <property type="molecule type" value="Genomic_DNA"/>
</dbReference>
<organism evidence="7 8">
    <name type="scientific">Agromyces neolithicus</name>
    <dbReference type="NCBI Taxonomy" id="269420"/>
    <lineage>
        <taxon>Bacteria</taxon>
        <taxon>Bacillati</taxon>
        <taxon>Actinomycetota</taxon>
        <taxon>Actinomycetes</taxon>
        <taxon>Micrococcales</taxon>
        <taxon>Microbacteriaceae</taxon>
        <taxon>Agromyces</taxon>
    </lineage>
</organism>
<evidence type="ECO:0000256" key="2">
    <source>
        <dbReference type="ARBA" id="ARBA00022670"/>
    </source>
</evidence>
<evidence type="ECO:0000256" key="1">
    <source>
        <dbReference type="ARBA" id="ARBA00007074"/>
    </source>
</evidence>
<evidence type="ECO:0000259" key="6">
    <source>
        <dbReference type="PROSITE" id="PS51935"/>
    </source>
</evidence>
<feature type="domain" description="NlpC/P60" evidence="6">
    <location>
        <begin position="328"/>
        <end position="449"/>
    </location>
</feature>
<dbReference type="PANTHER" id="PTHR47359">
    <property type="entry name" value="PEPTIDOGLYCAN DL-ENDOPEPTIDASE CWLO"/>
    <property type="match status" value="1"/>
</dbReference>
<evidence type="ECO:0000313" key="7">
    <source>
        <dbReference type="EMBL" id="GAA1815431.1"/>
    </source>
</evidence>
<dbReference type="InterPro" id="IPR051794">
    <property type="entry name" value="PG_Endopeptidase_C40"/>
</dbReference>
<keyword evidence="3" id="KW-0378">Hydrolase</keyword>
<evidence type="ECO:0000256" key="3">
    <source>
        <dbReference type="ARBA" id="ARBA00022801"/>
    </source>
</evidence>
<comment type="caution">
    <text evidence="7">The sequence shown here is derived from an EMBL/GenBank/DDBJ whole genome shotgun (WGS) entry which is preliminary data.</text>
</comment>
<keyword evidence="8" id="KW-1185">Reference proteome</keyword>
<evidence type="ECO:0000256" key="5">
    <source>
        <dbReference type="SAM" id="MobiDB-lite"/>
    </source>
</evidence>
<proteinExistence type="inferred from homology"/>
<feature type="compositionally biased region" description="Basic and acidic residues" evidence="5">
    <location>
        <begin position="265"/>
        <end position="290"/>
    </location>
</feature>
<dbReference type="PROSITE" id="PS51935">
    <property type="entry name" value="NLPC_P60"/>
    <property type="match status" value="1"/>
</dbReference>
<reference evidence="7 8" key="1">
    <citation type="journal article" date="2019" name="Int. J. Syst. Evol. Microbiol.">
        <title>The Global Catalogue of Microorganisms (GCM) 10K type strain sequencing project: providing services to taxonomists for standard genome sequencing and annotation.</title>
        <authorList>
            <consortium name="The Broad Institute Genomics Platform"/>
            <consortium name="The Broad Institute Genome Sequencing Center for Infectious Disease"/>
            <person name="Wu L."/>
            <person name="Ma J."/>
        </authorList>
    </citation>
    <scope>NUCLEOTIDE SEQUENCE [LARGE SCALE GENOMIC DNA]</scope>
    <source>
        <strain evidence="7 8">JCM 14322</strain>
    </source>
</reference>
<keyword evidence="4" id="KW-0788">Thiol protease</keyword>
<dbReference type="InterPro" id="IPR038765">
    <property type="entry name" value="Papain-like_cys_pep_sf"/>
</dbReference>
<dbReference type="Proteomes" id="UP001500002">
    <property type="component" value="Unassembled WGS sequence"/>
</dbReference>
<dbReference type="Pfam" id="PF00877">
    <property type="entry name" value="NLPC_P60"/>
    <property type="match status" value="1"/>
</dbReference>
<sequence length="449" mass="47088">MAEHRTRPISRVKPVTVFSTVAVGAVGAVTASVGLVGPPAAAEPDYPSWSEIEQAKQNESTKQAEIGRLGELLAGLQRSADAAVQTSQMADEAWRQAIDARDRAAERERTLGAQAAEADAVAEISKMRAGLLAAHLARTAGRDLNSELMFGGADAAAADGLLRQLGMASKLGEQSQGVYEQALADRNAADALREQAAEAAEQRERLAGVAEQRADEARSAADAALSAVAEAEVRSTELYAQLATLKDTTADLERSRAEGLAREAAEEALRRAQEQEQERLRAEAEARADAAADAATPPRAGGDTSPAAPAPAPVPAPPPRPAPAPPNSNAVETAIWFARQQLGERYRLGGAGPNVWDCSGLTRAAYAAAGISIGTHSATNQYYTLARRGKAVSLGSIQRGDLLFWGSGGDYYHVAIYLGGGRILEAPREGVPVREYFIWGSPSAAARPA</sequence>
<protein>
    <recommendedName>
        <fullName evidence="6">NlpC/P60 domain-containing protein</fullName>
    </recommendedName>
</protein>
<dbReference type="Gene3D" id="3.90.1720.10">
    <property type="entry name" value="endopeptidase domain like (from Nostoc punctiforme)"/>
    <property type="match status" value="1"/>
</dbReference>
<name>A0ABN2M9E2_9MICO</name>
<accession>A0ABN2M9E2</accession>
<gene>
    <name evidence="7" type="ORF">GCM10009749_26490</name>
</gene>
<comment type="similarity">
    <text evidence="1">Belongs to the peptidase C40 family.</text>
</comment>
<dbReference type="SUPFAM" id="SSF54001">
    <property type="entry name" value="Cysteine proteinases"/>
    <property type="match status" value="1"/>
</dbReference>
<evidence type="ECO:0000313" key="8">
    <source>
        <dbReference type="Proteomes" id="UP001500002"/>
    </source>
</evidence>
<feature type="compositionally biased region" description="Pro residues" evidence="5">
    <location>
        <begin position="308"/>
        <end position="326"/>
    </location>
</feature>
<keyword evidence="2" id="KW-0645">Protease</keyword>
<dbReference type="PANTHER" id="PTHR47359:SF3">
    <property type="entry name" value="NLP_P60 DOMAIN-CONTAINING PROTEIN-RELATED"/>
    <property type="match status" value="1"/>
</dbReference>
<dbReference type="InterPro" id="IPR000064">
    <property type="entry name" value="NLP_P60_dom"/>
</dbReference>